<organism evidence="1">
    <name type="scientific">Molluscum contagiosum virus subtype 2</name>
    <name type="common">MOCV</name>
    <name type="synonym">MCVII</name>
    <dbReference type="NCBI Taxonomy" id="10281"/>
    <lineage>
        <taxon>Viruses</taxon>
        <taxon>Varidnaviria</taxon>
        <taxon>Bamfordvirae</taxon>
        <taxon>Nucleocytoviricota</taxon>
        <taxon>Pokkesviricetes</taxon>
        <taxon>Chitovirales</taxon>
        <taxon>Poxviridae</taxon>
        <taxon>Chordopoxvirinae</taxon>
        <taxon>Molluscipoxvirus</taxon>
        <taxon>Molluscipoxvirus molluscum</taxon>
        <taxon>Molluscum contagiosum virus</taxon>
    </lineage>
</organism>
<dbReference type="Proteomes" id="UP000320816">
    <property type="component" value="Segment"/>
</dbReference>
<dbReference type="Proteomes" id="UP000317568">
    <property type="component" value="Genome"/>
</dbReference>
<dbReference type="EMBL" id="MH320556">
    <property type="protein sequence ID" value="AYO89045.1"/>
    <property type="molecule type" value="Genomic_DNA"/>
</dbReference>
<evidence type="ECO:0000313" key="5">
    <source>
        <dbReference type="EMBL" id="AYO88167.1"/>
    </source>
</evidence>
<evidence type="ECO:0000313" key="2">
    <source>
        <dbReference type="EMBL" id="AYO87657.1"/>
    </source>
</evidence>
<accession>A0A1S7DLK8</accession>
<dbReference type="EMBL" id="MH320550">
    <property type="protein sequence ID" value="AYO87997.1"/>
    <property type="molecule type" value="Genomic_DNA"/>
</dbReference>
<dbReference type="EMBL" id="MH320548">
    <property type="protein sequence ID" value="AYO87657.1"/>
    <property type="molecule type" value="Genomic_DNA"/>
</dbReference>
<dbReference type="Proteomes" id="UP000319755">
    <property type="component" value="Genome"/>
</dbReference>
<organismHost>
    <name type="scientific">Homo sapiens</name>
    <name type="common">Human</name>
    <dbReference type="NCBI Taxonomy" id="9606"/>
</organismHost>
<proteinExistence type="predicted"/>
<dbReference type="Proteomes" id="UP000315637">
    <property type="component" value="Segment"/>
</dbReference>
<dbReference type="Proteomes" id="UP000317891">
    <property type="component" value="Segment"/>
</dbReference>
<gene>
    <name evidence="1" type="primary">MC023L</name>
</gene>
<reference evidence="1" key="1">
    <citation type="journal article" date="2017" name="J. Gen. Virol.">
        <title>Recombination events and variability among full-length genomes of co-circulating molluscum contagiosum virus subtypes 1 and 2.</title>
        <authorList>
            <person name="Lopez-Bueno A."/>
            <person name="Parras-Molto M."/>
            <person name="Lopez-Barrantes O."/>
            <person name="Belda S."/>
            <person name="Alejo A."/>
        </authorList>
    </citation>
    <scope>NUCLEOTIDE SEQUENCE</scope>
    <source>
        <strain evidence="1">Madrid 2016_1</strain>
    </source>
</reference>
<name>A0A1S7DLK8_MCV2</name>
<dbReference type="Proteomes" id="UP000320664">
    <property type="component" value="Segment"/>
</dbReference>
<sequence length="210" mass="23671">MPFFQRVLDVFESLRRPRNSRPRRRRPASKFISGIDLATGTVLVSEIPRPRGSHTTRLARHCGNEHVYGEPPLRCLSESRLELLDQMRVRRNLKETDLRMKMATGPRRGRGNAAAVETSGLVTPYAVVNLLTYEEEEILFSRVEREHHFSPPPLPPKHNAHVRAAAAAGTLVPTHHCVAEYTLPRLARAPSLTTKALVSPLMLRRELVAV</sequence>
<evidence type="ECO:0000313" key="3">
    <source>
        <dbReference type="EMBL" id="AYO87827.1"/>
    </source>
</evidence>
<evidence type="ECO:0000313" key="4">
    <source>
        <dbReference type="EMBL" id="AYO87997.1"/>
    </source>
</evidence>
<dbReference type="EMBL" id="MH320549">
    <property type="protein sequence ID" value="AYO87827.1"/>
    <property type="molecule type" value="Genomic_DNA"/>
</dbReference>
<dbReference type="EMBL" id="MH320551">
    <property type="protein sequence ID" value="AYO88167.1"/>
    <property type="molecule type" value="Genomic_DNA"/>
</dbReference>
<reference evidence="2" key="2">
    <citation type="journal article" date="2018" name="Viruses">
        <title>New Insights into the Evolutionary and Genomic Landscape of Molluscum Contagiosum Virus (MCV) based on Nine MCV1 and Six MCV2 Complete Genome Sequences.</title>
        <authorList>
            <person name="Zorec T."/>
            <person name="Kutnjak D."/>
            <person name="Hosnjak L."/>
            <person name="Kusar B."/>
            <person name="Trcko K."/>
            <person name="Kocjan B."/>
            <person name="Li Y."/>
            <person name="Krizmaric M."/>
            <person name="Miljkovic J."/>
            <person name="Ravnikar M."/>
            <person name="Poljak M."/>
        </authorList>
    </citation>
    <scope>NUCLEOTIDE SEQUENCE [LARGE SCALE GENOMIC DNA]</scope>
    <source>
        <strain evidence="2">MCV2_MB98</strain>
        <strain evidence="3">MCV2_MC313</strain>
        <strain evidence="4">MCV2_MC316</strain>
        <strain evidence="5">MCV2_MC332</strain>
        <strain evidence="6">MCV2_MC515</strain>
    </source>
</reference>
<dbReference type="EMBL" id="KY040274">
    <property type="protein sequence ID" value="AQY16595.1"/>
    <property type="molecule type" value="Genomic_DNA"/>
</dbReference>
<evidence type="ECO:0000313" key="1">
    <source>
        <dbReference type="EMBL" id="AQY16595.1"/>
    </source>
</evidence>
<protein>
    <submittedName>
        <fullName evidence="1">MC023</fullName>
    </submittedName>
</protein>
<evidence type="ECO:0000313" key="6">
    <source>
        <dbReference type="EMBL" id="AYO89045.1"/>
    </source>
</evidence>
<reference evidence="2" key="3">
    <citation type="submission" date="2018-05" db="EMBL/GenBank/DDBJ databases">
        <authorList>
            <person name="Zorec T.M."/>
            <person name="Hosnjak L."/>
            <person name="Kutnjak D."/>
            <person name="Kusar B."/>
            <person name="Trcko K."/>
            <person name="Kocjan B.J."/>
            <person name="Li Y."/>
            <person name="Krizmaric M."/>
            <person name="Miljkovic J."/>
            <person name="Ravnikar M."/>
            <person name="Poljak M."/>
        </authorList>
    </citation>
    <scope>NUCLEOTIDE SEQUENCE</scope>
    <source>
        <strain evidence="2">MCV2_MB98</strain>
        <strain evidence="3">MCV2_MC313</strain>
        <strain evidence="4">MCV2_MC316</strain>
        <strain evidence="5">MCV2_MC332</strain>
        <strain evidence="6">MCV2_MC515</strain>
    </source>
</reference>